<feature type="transmembrane region" description="Helical" evidence="10">
    <location>
        <begin position="318"/>
        <end position="339"/>
    </location>
</feature>
<name>D3H5T2_ANTPO</name>
<dbReference type="Pfam" id="PF02949">
    <property type="entry name" value="7tm_6"/>
    <property type="match status" value="1"/>
</dbReference>
<gene>
    <name evidence="11" type="primary">or1</name>
</gene>
<evidence type="ECO:0000256" key="9">
    <source>
        <dbReference type="ARBA" id="ARBA00023224"/>
    </source>
</evidence>
<feature type="transmembrane region" description="Helical" evidence="10">
    <location>
        <begin position="51"/>
        <end position="69"/>
    </location>
</feature>
<evidence type="ECO:0000256" key="8">
    <source>
        <dbReference type="ARBA" id="ARBA00023170"/>
    </source>
</evidence>
<evidence type="ECO:0000313" key="11">
    <source>
        <dbReference type="EMBL" id="CBH19582.1"/>
    </source>
</evidence>
<feature type="transmembrane region" description="Helical" evidence="10">
    <location>
        <begin position="141"/>
        <end position="162"/>
    </location>
</feature>
<evidence type="ECO:0000256" key="4">
    <source>
        <dbReference type="ARBA" id="ARBA00022692"/>
    </source>
</evidence>
<keyword evidence="8 10" id="KW-0675">Receptor</keyword>
<feature type="transmembrane region" description="Helical" evidence="10">
    <location>
        <begin position="207"/>
        <end position="232"/>
    </location>
</feature>
<sequence length="415" mass="48294">MRLIPDGSELVGIQKSEDITYLRFVKYSLRMIGTWPDKENDSKFMIFKRHFILVMEWFTFITSILYLKFNVKRLSFFILGHTYITVLLNVVGLSRLMLIYLKRYHELTAIFLTRVHLFNHKDKSDYAMKTHILVHKISHCFAMYIFGSMITGIILFNSIPMYNNIVSGAFNNPRPENATFQHAVYYSLPFDYTTSLRGFLVVFSCNLYITTICSSCICVFDLFLSLMVFHLWGHYKILIYNLEHFPIPSNDAIIFSVEESKGVILRLQENIRHHNLIIDFTSKMSSTFGWILLLYYAFHQVSGCLLLLQCSKLEPRAIVQYGPLTIILFTQLIQISYVFELLGTMNDKLPDAIYSVPWERMHVNTRKLVLVFLIQSQKPMHIKAMSMVSVGVQTMASILKTSVSYFVMLRTIATE</sequence>
<evidence type="ECO:0000256" key="5">
    <source>
        <dbReference type="ARBA" id="ARBA00022725"/>
    </source>
</evidence>
<protein>
    <recommendedName>
        <fullName evidence="10">Odorant receptor</fullName>
    </recommendedName>
</protein>
<keyword evidence="5 10" id="KW-0552">Olfaction</keyword>
<keyword evidence="7 10" id="KW-0472">Membrane</keyword>
<evidence type="ECO:0000256" key="10">
    <source>
        <dbReference type="RuleBase" id="RU351113"/>
    </source>
</evidence>
<accession>D3H5T2</accession>
<keyword evidence="4 10" id="KW-0812">Transmembrane</keyword>
<dbReference type="InterPro" id="IPR004117">
    <property type="entry name" value="7tm6_olfct_rcpt"/>
</dbReference>
<evidence type="ECO:0000256" key="6">
    <source>
        <dbReference type="ARBA" id="ARBA00022989"/>
    </source>
</evidence>
<dbReference type="GO" id="GO:0005886">
    <property type="term" value="C:plasma membrane"/>
    <property type="evidence" value="ECO:0007669"/>
    <property type="project" value="UniProtKB-SubCell"/>
</dbReference>
<keyword evidence="3 10" id="KW-0716">Sensory transduction</keyword>
<keyword evidence="2" id="KW-1003">Cell membrane</keyword>
<dbReference type="GO" id="GO:0005549">
    <property type="term" value="F:odorant binding"/>
    <property type="evidence" value="ECO:0007669"/>
    <property type="project" value="InterPro"/>
</dbReference>
<dbReference type="EMBL" id="FN556591">
    <property type="protein sequence ID" value="CBH19582.1"/>
    <property type="molecule type" value="mRNA"/>
</dbReference>
<organism evidence="11">
    <name type="scientific">Antheraea polyphemus</name>
    <name type="common">Polyphemus moth</name>
    <dbReference type="NCBI Taxonomy" id="7120"/>
    <lineage>
        <taxon>Eukaryota</taxon>
        <taxon>Metazoa</taxon>
        <taxon>Ecdysozoa</taxon>
        <taxon>Arthropoda</taxon>
        <taxon>Hexapoda</taxon>
        <taxon>Insecta</taxon>
        <taxon>Pterygota</taxon>
        <taxon>Neoptera</taxon>
        <taxon>Endopterygota</taxon>
        <taxon>Lepidoptera</taxon>
        <taxon>Glossata</taxon>
        <taxon>Ditrysia</taxon>
        <taxon>Bombycoidea</taxon>
        <taxon>Saturniidae</taxon>
        <taxon>Saturniinae</taxon>
        <taxon>Saturniini</taxon>
        <taxon>Antheraea</taxon>
    </lineage>
</organism>
<evidence type="ECO:0000256" key="7">
    <source>
        <dbReference type="ARBA" id="ARBA00023136"/>
    </source>
</evidence>
<comment type="caution">
    <text evidence="10">Lacks conserved residue(s) required for the propagation of feature annotation.</text>
</comment>
<reference evidence="11" key="1">
    <citation type="journal article" date="2009" name="Int. J. Biol. Sci.">
        <title>A receptor and binding protein interplay in the detection of a distinct pheromone component in the silkmoth Antheraea polyphemus.</title>
        <authorList>
            <person name="Forstner M."/>
            <person name="Breer H."/>
            <person name="Krieger J."/>
        </authorList>
    </citation>
    <scope>NUCLEOTIDE SEQUENCE</scope>
    <source>
        <tissue evidence="11">Antennae</tissue>
    </source>
</reference>
<comment type="similarity">
    <text evidence="10">Belongs to the insect chemoreceptor superfamily. Heteromeric odorant receptor channel (TC 1.A.69) family.</text>
</comment>
<evidence type="ECO:0000256" key="2">
    <source>
        <dbReference type="ARBA" id="ARBA00022475"/>
    </source>
</evidence>
<keyword evidence="6 10" id="KW-1133">Transmembrane helix</keyword>
<dbReference type="AlphaFoldDB" id="D3H5T2"/>
<dbReference type="PANTHER" id="PTHR21137:SF35">
    <property type="entry name" value="ODORANT RECEPTOR 19A-RELATED"/>
    <property type="match status" value="1"/>
</dbReference>
<dbReference type="PANTHER" id="PTHR21137">
    <property type="entry name" value="ODORANT RECEPTOR"/>
    <property type="match status" value="1"/>
</dbReference>
<dbReference type="GO" id="GO:0004984">
    <property type="term" value="F:olfactory receptor activity"/>
    <property type="evidence" value="ECO:0007669"/>
    <property type="project" value="InterPro"/>
</dbReference>
<evidence type="ECO:0000256" key="3">
    <source>
        <dbReference type="ARBA" id="ARBA00022606"/>
    </source>
</evidence>
<feature type="transmembrane region" description="Helical" evidence="10">
    <location>
        <begin position="75"/>
        <end position="98"/>
    </location>
</feature>
<evidence type="ECO:0000256" key="1">
    <source>
        <dbReference type="ARBA" id="ARBA00004651"/>
    </source>
</evidence>
<comment type="subcellular location">
    <subcellularLocation>
        <location evidence="1 10">Cell membrane</location>
        <topology evidence="1 10">Multi-pass membrane protein</topology>
    </subcellularLocation>
</comment>
<dbReference type="GO" id="GO:0007165">
    <property type="term" value="P:signal transduction"/>
    <property type="evidence" value="ECO:0007669"/>
    <property type="project" value="UniProtKB-KW"/>
</dbReference>
<keyword evidence="9 10" id="KW-0807">Transducer</keyword>
<proteinExistence type="evidence at transcript level"/>